<organism evidence="2 3">
    <name type="scientific">Sphingobium yanoikuyae</name>
    <name type="common">Sphingomonas yanoikuyae</name>
    <dbReference type="NCBI Taxonomy" id="13690"/>
    <lineage>
        <taxon>Bacteria</taxon>
        <taxon>Pseudomonadati</taxon>
        <taxon>Pseudomonadota</taxon>
        <taxon>Alphaproteobacteria</taxon>
        <taxon>Sphingomonadales</taxon>
        <taxon>Sphingomonadaceae</taxon>
        <taxon>Sphingobium</taxon>
    </lineage>
</organism>
<evidence type="ECO:0000313" key="3">
    <source>
        <dbReference type="Proteomes" id="UP000280708"/>
    </source>
</evidence>
<feature type="region of interest" description="Disordered" evidence="1">
    <location>
        <begin position="1"/>
        <end position="22"/>
    </location>
</feature>
<gene>
    <name evidence="2" type="ORF">EBF16_26630</name>
</gene>
<proteinExistence type="predicted"/>
<dbReference type="AlphaFoldDB" id="A0A3G2V0K4"/>
<name>A0A3G2V0K4_SPHYA</name>
<evidence type="ECO:0000256" key="1">
    <source>
        <dbReference type="SAM" id="MobiDB-lite"/>
    </source>
</evidence>
<dbReference type="RefSeq" id="WP_122129987.1">
    <property type="nucleotide sequence ID" value="NZ_CP033230.1"/>
</dbReference>
<dbReference type="Proteomes" id="UP000280708">
    <property type="component" value="Chromosome"/>
</dbReference>
<protein>
    <submittedName>
        <fullName evidence="2">Uncharacterized protein</fullName>
    </submittedName>
</protein>
<sequence>MSYRGHPYREGRLGRSISTRPGVGSLTSTAALQCSRCPHKGTLNQRARMPPEAIDEKFKQAGWALDPHICPGCRARASQERKTMSAKPSPDAMRAQASMLTLLQTHFDAAKGRYAKDWSDQKIADDTKLAVSVVSEYREAVFGPIQEPEEIQQLRSDITALETLQRESNAAFIAQIASLRSQVAGLSSGKLRRIP</sequence>
<accession>A0A3G2V0K4</accession>
<reference evidence="2 3" key="1">
    <citation type="submission" date="2018-10" db="EMBL/GenBank/DDBJ databases">
        <title>Characterization and genome analysis of a novel bacterium Sphingobium yanoikuyae SJTF8 capable of degrading PAHs.</title>
        <authorList>
            <person name="Yin C."/>
            <person name="Xiong W."/>
            <person name="Liang R."/>
        </authorList>
    </citation>
    <scope>NUCLEOTIDE SEQUENCE [LARGE SCALE GENOMIC DNA]</scope>
    <source>
        <strain evidence="2 3">SJTF8</strain>
    </source>
</reference>
<evidence type="ECO:0000313" key="2">
    <source>
        <dbReference type="EMBL" id="AYO80128.1"/>
    </source>
</evidence>
<dbReference type="EMBL" id="CP033230">
    <property type="protein sequence ID" value="AYO80128.1"/>
    <property type="molecule type" value="Genomic_DNA"/>
</dbReference>